<dbReference type="SUPFAM" id="SSF88659">
    <property type="entry name" value="Sigma3 and sigma4 domains of RNA polymerase sigma factors"/>
    <property type="match status" value="1"/>
</dbReference>
<dbReference type="InterPro" id="IPR013325">
    <property type="entry name" value="RNA_pol_sigma_r2"/>
</dbReference>
<accession>A0AAE3H860</accession>
<dbReference type="AlphaFoldDB" id="A0AAE3H860"/>
<reference evidence="1 2" key="1">
    <citation type="submission" date="2018-11" db="EMBL/GenBank/DDBJ databases">
        <title>Novel bacteria species description.</title>
        <authorList>
            <person name="Han J.-H."/>
        </authorList>
    </citation>
    <scope>NUCLEOTIDE SEQUENCE [LARGE SCALE GENOMIC DNA]</scope>
    <source>
        <strain evidence="1 2">KCTC23259</strain>
    </source>
</reference>
<keyword evidence="2" id="KW-1185">Reference proteome</keyword>
<organism evidence="1 2">
    <name type="scientific">Lacihabitans soyangensis</name>
    <dbReference type="NCBI Taxonomy" id="869394"/>
    <lineage>
        <taxon>Bacteria</taxon>
        <taxon>Pseudomonadati</taxon>
        <taxon>Bacteroidota</taxon>
        <taxon>Cytophagia</taxon>
        <taxon>Cytophagales</taxon>
        <taxon>Leadbetterellaceae</taxon>
        <taxon>Lacihabitans</taxon>
    </lineage>
</organism>
<comment type="caution">
    <text evidence="1">The sequence shown here is derived from an EMBL/GenBank/DDBJ whole genome shotgun (WGS) entry which is preliminary data.</text>
</comment>
<name>A0AAE3H860_9BACT</name>
<dbReference type="Gene3D" id="1.10.1740.10">
    <property type="match status" value="1"/>
</dbReference>
<dbReference type="InterPro" id="IPR013324">
    <property type="entry name" value="RNA_pol_sigma_r3/r4-like"/>
</dbReference>
<dbReference type="RefSeq" id="WP_255039746.1">
    <property type="nucleotide sequence ID" value="NZ_RJUF01000194.1"/>
</dbReference>
<dbReference type="InterPro" id="IPR014284">
    <property type="entry name" value="RNA_pol_sigma-70_dom"/>
</dbReference>
<dbReference type="SUPFAM" id="SSF88946">
    <property type="entry name" value="Sigma2 domain of RNA polymerase sigma factors"/>
    <property type="match status" value="1"/>
</dbReference>
<proteinExistence type="predicted"/>
<sequence length="191" mass="22304">MNFFQRKFSEQDIVEGIRLGGTKRQGFENKLYENYRYLIKDATYKHKLSEEDASMAYSDTILTVIEHIGSGRFEQRSSLKTYVYLIFYNKCVDALRKISTNNKMSQSLDTVLEPLRDPQRSVILEIIRKQDHEKLSRLLKTLGDRCQELLSRWAEGFTDKESAIEYGYSSAAVAQTTRLRCLDKLKEMYGK</sequence>
<dbReference type="GO" id="GO:0003700">
    <property type="term" value="F:DNA-binding transcription factor activity"/>
    <property type="evidence" value="ECO:0007669"/>
    <property type="project" value="InterPro"/>
</dbReference>
<dbReference type="NCBIfam" id="TIGR02937">
    <property type="entry name" value="sigma70-ECF"/>
    <property type="match status" value="1"/>
</dbReference>
<evidence type="ECO:0000313" key="2">
    <source>
        <dbReference type="Proteomes" id="UP001204144"/>
    </source>
</evidence>
<evidence type="ECO:0000313" key="1">
    <source>
        <dbReference type="EMBL" id="MCP9766040.1"/>
    </source>
</evidence>
<protein>
    <submittedName>
        <fullName evidence="1">Sigma-70 family RNA polymerase sigma factor</fullName>
    </submittedName>
</protein>
<dbReference type="Proteomes" id="UP001204144">
    <property type="component" value="Unassembled WGS sequence"/>
</dbReference>
<dbReference type="EMBL" id="RJUF01000194">
    <property type="protein sequence ID" value="MCP9766040.1"/>
    <property type="molecule type" value="Genomic_DNA"/>
</dbReference>
<dbReference type="GO" id="GO:0006352">
    <property type="term" value="P:DNA-templated transcription initiation"/>
    <property type="evidence" value="ECO:0007669"/>
    <property type="project" value="InterPro"/>
</dbReference>
<gene>
    <name evidence="1" type="ORF">EGI31_24140</name>
</gene>